<dbReference type="SUPFAM" id="SSF54695">
    <property type="entry name" value="POZ domain"/>
    <property type="match status" value="1"/>
</dbReference>
<accession>A0A9P3LC51</accession>
<feature type="domain" description="BTB" evidence="2">
    <location>
        <begin position="46"/>
        <end position="110"/>
    </location>
</feature>
<name>A0A9P3LC51_9APHY</name>
<evidence type="ECO:0000313" key="3">
    <source>
        <dbReference type="EMBL" id="GJE90146.1"/>
    </source>
</evidence>
<dbReference type="Gene3D" id="3.30.710.10">
    <property type="entry name" value="Potassium Channel Kv1.1, Chain A"/>
    <property type="match status" value="1"/>
</dbReference>
<proteinExistence type="predicted"/>
<feature type="compositionally biased region" description="Low complexity" evidence="1">
    <location>
        <begin position="257"/>
        <end position="278"/>
    </location>
</feature>
<dbReference type="EMBL" id="BPQB01000015">
    <property type="protein sequence ID" value="GJE90146.1"/>
    <property type="molecule type" value="Genomic_DNA"/>
</dbReference>
<dbReference type="InterPro" id="IPR000210">
    <property type="entry name" value="BTB/POZ_dom"/>
</dbReference>
<dbReference type="AlphaFoldDB" id="A0A9P3LC51"/>
<feature type="region of interest" description="Disordered" evidence="1">
    <location>
        <begin position="253"/>
        <end position="286"/>
    </location>
</feature>
<comment type="caution">
    <text evidence="3">The sequence shown here is derived from an EMBL/GenBank/DDBJ whole genome shotgun (WGS) entry which is preliminary data.</text>
</comment>
<dbReference type="InterPro" id="IPR011333">
    <property type="entry name" value="SKP1/BTB/POZ_sf"/>
</dbReference>
<dbReference type="Proteomes" id="UP000703269">
    <property type="component" value="Unassembled WGS sequence"/>
</dbReference>
<protein>
    <submittedName>
        <fullName evidence="3">BTB/POZ domain-containing protein</fullName>
    </submittedName>
</protein>
<evidence type="ECO:0000256" key="1">
    <source>
        <dbReference type="SAM" id="MobiDB-lite"/>
    </source>
</evidence>
<evidence type="ECO:0000313" key="4">
    <source>
        <dbReference type="Proteomes" id="UP000703269"/>
    </source>
</evidence>
<dbReference type="CDD" id="cd18186">
    <property type="entry name" value="BTB_POZ_ZBTB_KLHL-like"/>
    <property type="match status" value="1"/>
</dbReference>
<organism evidence="3 4">
    <name type="scientific">Phanerochaete sordida</name>
    <dbReference type="NCBI Taxonomy" id="48140"/>
    <lineage>
        <taxon>Eukaryota</taxon>
        <taxon>Fungi</taxon>
        <taxon>Dikarya</taxon>
        <taxon>Basidiomycota</taxon>
        <taxon>Agaricomycotina</taxon>
        <taxon>Agaricomycetes</taxon>
        <taxon>Polyporales</taxon>
        <taxon>Phanerochaetaceae</taxon>
        <taxon>Phanerochaete</taxon>
    </lineage>
</organism>
<evidence type="ECO:0000259" key="2">
    <source>
        <dbReference type="PROSITE" id="PS50097"/>
    </source>
</evidence>
<dbReference type="PROSITE" id="PS50097">
    <property type="entry name" value="BTB"/>
    <property type="match status" value="1"/>
</dbReference>
<gene>
    <name evidence="3" type="ORF">PsYK624_062710</name>
</gene>
<sequence>MTEASPTASEGFLPAPADNAVQPIPLTNSHDEPTERRHPKYYFDDGTVLLLVGGVSYRIHRYLLSRDSPVWATILASGSPADELNLADKSTLDFDAFLDVLYSTYYRAPTLTTTSEWSAVLRLATEWSFEDVRTLAIENLTPIASPVEKLVLSYSHAIPEWRPSAYTALCTRDRTLTAAEIAAIQAEDVAVIMSVREVLLREGAQLGTSDVSARVAVVLHAEMQPDTSALETNASPYAEPAIVAMRAEGPAVFGSATPDGTTPSLSSPTSASVDSTPSVPAPPPSSDYRADIAGLFDVIGKDTLQEVATEIIRGINCGDNAHGFAILEYTISLIYEKTVAASHYSPDRSLWIDLYELIVRGLPSEASAFTSGEAQNDEDLPRSARKCIVDRLLAQIESVKSMSEDTSSKGVQGDNLTAYVFATLGFKELLTVADVHEVLESSMALAEDYQRNGRQMQLFCRLLTAAAPQLRRSLIRVDRADTRKRMNCYMSGVQMARDIISIYDQEGRSWINNALQMMSGLGWH</sequence>
<keyword evidence="4" id="KW-1185">Reference proteome</keyword>
<reference evidence="3 4" key="1">
    <citation type="submission" date="2021-08" db="EMBL/GenBank/DDBJ databases">
        <title>Draft Genome Sequence of Phanerochaete sordida strain YK-624.</title>
        <authorList>
            <person name="Mori T."/>
            <person name="Dohra H."/>
            <person name="Suzuki T."/>
            <person name="Kawagishi H."/>
            <person name="Hirai H."/>
        </authorList>
    </citation>
    <scope>NUCLEOTIDE SEQUENCE [LARGE SCALE GENOMIC DNA]</scope>
    <source>
        <strain evidence="3 4">YK-624</strain>
    </source>
</reference>
<feature type="region of interest" description="Disordered" evidence="1">
    <location>
        <begin position="1"/>
        <end position="37"/>
    </location>
</feature>
<dbReference type="OrthoDB" id="3248190at2759"/>
<dbReference type="Pfam" id="PF00651">
    <property type="entry name" value="BTB"/>
    <property type="match status" value="1"/>
</dbReference>